<organism evidence="3 4">
    <name type="scientific">Posidoniimonas polymericola</name>
    <dbReference type="NCBI Taxonomy" id="2528002"/>
    <lineage>
        <taxon>Bacteria</taxon>
        <taxon>Pseudomonadati</taxon>
        <taxon>Planctomycetota</taxon>
        <taxon>Planctomycetia</taxon>
        <taxon>Pirellulales</taxon>
        <taxon>Lacipirellulaceae</taxon>
        <taxon>Posidoniimonas</taxon>
    </lineage>
</organism>
<sequence length="414" mass="45280">MSLDTHKLELPSGLVLLGEPNPSFQSAAFTMLVPAGCRHDPEGRAGLASLTCEMALRGAGERDGRALINDLDALGIDRGESVGVSQASFRACGLAEALAPALGVYADILRRPHLPAEQIEAGRMVCLQELRGIEDEPSHKLMQELRRQHYPSPWGTPSQGEVETVERLTPYDVEAFHRARYQPDGAILAVAGGFDWDEISDLVQRLFGDWKAPADAEAPTAPEITPVSHIPYDSNQCHIGLAYDSVPYNHEDYFQAWASVGVLSGGMSSRLFTEVREKRGLCYTVSASLQSQKDRAAVFCYAGTTTERAQETLDVTHAELVKLRDGIKQNELDCLKARIKSSLILQQESSSSRSSSLAHDWYRLGRVRPVDELSAIVDAITAESINQFLEKQPPENFTLVTLGPEPLESPVGIS</sequence>
<dbReference type="InterPro" id="IPR011249">
    <property type="entry name" value="Metalloenz_LuxS/M16"/>
</dbReference>
<feature type="domain" description="Peptidase M16 C-terminal" evidence="2">
    <location>
        <begin position="168"/>
        <end position="337"/>
    </location>
</feature>
<dbReference type="Gene3D" id="3.30.830.10">
    <property type="entry name" value="Metalloenzyme, LuxS/M16 peptidase-like"/>
    <property type="match status" value="2"/>
</dbReference>
<dbReference type="GO" id="GO:0046872">
    <property type="term" value="F:metal ion binding"/>
    <property type="evidence" value="ECO:0007669"/>
    <property type="project" value="InterPro"/>
</dbReference>
<dbReference type="PANTHER" id="PTHR11851:SF219">
    <property type="entry name" value="HYPOTHETICAL ZINC PROTEASE"/>
    <property type="match status" value="1"/>
</dbReference>
<dbReference type="InterPro" id="IPR050361">
    <property type="entry name" value="MPP/UQCRC_Complex"/>
</dbReference>
<gene>
    <name evidence="3" type="ORF">Pla123a_47190</name>
</gene>
<protein>
    <submittedName>
        <fullName evidence="3">Peptidase M16 inactive domain protein</fullName>
    </submittedName>
</protein>
<evidence type="ECO:0000259" key="2">
    <source>
        <dbReference type="Pfam" id="PF05193"/>
    </source>
</evidence>
<evidence type="ECO:0000313" key="3">
    <source>
        <dbReference type="EMBL" id="TWT66325.1"/>
    </source>
</evidence>
<dbReference type="Proteomes" id="UP000318478">
    <property type="component" value="Unassembled WGS sequence"/>
</dbReference>
<dbReference type="EMBL" id="SJPO01000016">
    <property type="protein sequence ID" value="TWT66325.1"/>
    <property type="molecule type" value="Genomic_DNA"/>
</dbReference>
<accession>A0A5C5XWF4</accession>
<dbReference type="PANTHER" id="PTHR11851">
    <property type="entry name" value="METALLOPROTEASE"/>
    <property type="match status" value="1"/>
</dbReference>
<dbReference type="InterPro" id="IPR007863">
    <property type="entry name" value="Peptidase_M16_C"/>
</dbReference>
<keyword evidence="4" id="KW-1185">Reference proteome</keyword>
<dbReference type="RefSeq" id="WP_231956611.1">
    <property type="nucleotide sequence ID" value="NZ_SJPO01000016.1"/>
</dbReference>
<comment type="caution">
    <text evidence="3">The sequence shown here is derived from an EMBL/GenBank/DDBJ whole genome shotgun (WGS) entry which is preliminary data.</text>
</comment>
<proteinExistence type="predicted"/>
<evidence type="ECO:0000259" key="1">
    <source>
        <dbReference type="Pfam" id="PF00675"/>
    </source>
</evidence>
<dbReference type="Pfam" id="PF00675">
    <property type="entry name" value="Peptidase_M16"/>
    <property type="match status" value="1"/>
</dbReference>
<dbReference type="Pfam" id="PF05193">
    <property type="entry name" value="Peptidase_M16_C"/>
    <property type="match status" value="1"/>
</dbReference>
<dbReference type="InterPro" id="IPR011765">
    <property type="entry name" value="Pept_M16_N"/>
</dbReference>
<feature type="domain" description="Peptidase M16 N-terminal" evidence="1">
    <location>
        <begin position="20"/>
        <end position="148"/>
    </location>
</feature>
<dbReference type="SUPFAM" id="SSF63411">
    <property type="entry name" value="LuxS/MPP-like metallohydrolase"/>
    <property type="match status" value="2"/>
</dbReference>
<reference evidence="3 4" key="1">
    <citation type="submission" date="2019-02" db="EMBL/GenBank/DDBJ databases">
        <title>Deep-cultivation of Planctomycetes and their phenomic and genomic characterization uncovers novel biology.</title>
        <authorList>
            <person name="Wiegand S."/>
            <person name="Jogler M."/>
            <person name="Boedeker C."/>
            <person name="Pinto D."/>
            <person name="Vollmers J."/>
            <person name="Rivas-Marin E."/>
            <person name="Kohn T."/>
            <person name="Peeters S.H."/>
            <person name="Heuer A."/>
            <person name="Rast P."/>
            <person name="Oberbeckmann S."/>
            <person name="Bunk B."/>
            <person name="Jeske O."/>
            <person name="Meyerdierks A."/>
            <person name="Storesund J.E."/>
            <person name="Kallscheuer N."/>
            <person name="Luecker S."/>
            <person name="Lage O.M."/>
            <person name="Pohl T."/>
            <person name="Merkel B.J."/>
            <person name="Hornburger P."/>
            <person name="Mueller R.-W."/>
            <person name="Bruemmer F."/>
            <person name="Labrenz M."/>
            <person name="Spormann A.M."/>
            <person name="Op Den Camp H."/>
            <person name="Overmann J."/>
            <person name="Amann R."/>
            <person name="Jetten M.S.M."/>
            <person name="Mascher T."/>
            <person name="Medema M.H."/>
            <person name="Devos D.P."/>
            <person name="Kaster A.-K."/>
            <person name="Ovreas L."/>
            <person name="Rohde M."/>
            <person name="Galperin M.Y."/>
            <person name="Jogler C."/>
        </authorList>
    </citation>
    <scope>NUCLEOTIDE SEQUENCE [LARGE SCALE GENOMIC DNA]</scope>
    <source>
        <strain evidence="3 4">Pla123a</strain>
    </source>
</reference>
<evidence type="ECO:0000313" key="4">
    <source>
        <dbReference type="Proteomes" id="UP000318478"/>
    </source>
</evidence>
<name>A0A5C5XWF4_9BACT</name>
<dbReference type="AlphaFoldDB" id="A0A5C5XWF4"/>